<dbReference type="EMBL" id="JAVREL010000014">
    <property type="protein sequence ID" value="MDT0345479.1"/>
    <property type="molecule type" value="Genomic_DNA"/>
</dbReference>
<dbReference type="Pfam" id="PF04978">
    <property type="entry name" value="MST"/>
    <property type="match status" value="1"/>
</dbReference>
<dbReference type="RefSeq" id="WP_311706609.1">
    <property type="nucleotide sequence ID" value="NZ_JAVREL010000014.1"/>
</dbReference>
<gene>
    <name evidence="1" type="ORF">RM590_23170</name>
</gene>
<evidence type="ECO:0000313" key="1">
    <source>
        <dbReference type="EMBL" id="MDT0345479.1"/>
    </source>
</evidence>
<proteinExistence type="predicted"/>
<reference evidence="2" key="1">
    <citation type="submission" date="2023-07" db="EMBL/GenBank/DDBJ databases">
        <title>30 novel species of actinomycetes from the DSMZ collection.</title>
        <authorList>
            <person name="Nouioui I."/>
        </authorList>
    </citation>
    <scope>NUCLEOTIDE SEQUENCE [LARGE SCALE GENOMIC DNA]</scope>
    <source>
        <strain evidence="2">DSM 44938</strain>
    </source>
</reference>
<accession>A0ABU2MWM3</accession>
<keyword evidence="2" id="KW-1185">Reference proteome</keyword>
<dbReference type="SUPFAM" id="SSF109854">
    <property type="entry name" value="DinB/YfiT-like putative metalloenzymes"/>
    <property type="match status" value="1"/>
</dbReference>
<dbReference type="Gene3D" id="1.20.120.450">
    <property type="entry name" value="dinb family like domain"/>
    <property type="match status" value="1"/>
</dbReference>
<organism evidence="1 2">
    <name type="scientific">Streptomyces litchfieldiae</name>
    <dbReference type="NCBI Taxonomy" id="3075543"/>
    <lineage>
        <taxon>Bacteria</taxon>
        <taxon>Bacillati</taxon>
        <taxon>Actinomycetota</taxon>
        <taxon>Actinomycetes</taxon>
        <taxon>Kitasatosporales</taxon>
        <taxon>Streptomycetaceae</taxon>
        <taxon>Streptomyces</taxon>
    </lineage>
</organism>
<comment type="caution">
    <text evidence="1">The sequence shown here is derived from an EMBL/GenBank/DDBJ whole genome shotgun (WGS) entry which is preliminary data.</text>
</comment>
<dbReference type="Proteomes" id="UP001183246">
    <property type="component" value="Unassembled WGS sequence"/>
</dbReference>
<name>A0ABU2MWM3_9ACTN</name>
<dbReference type="InterPro" id="IPR034660">
    <property type="entry name" value="DinB/YfiT-like"/>
</dbReference>
<protein>
    <submittedName>
        <fullName evidence="1">DinB family protein</fullName>
    </submittedName>
</protein>
<dbReference type="InterPro" id="IPR007061">
    <property type="entry name" value="MST-like"/>
</dbReference>
<evidence type="ECO:0000313" key="2">
    <source>
        <dbReference type="Proteomes" id="UP001183246"/>
    </source>
</evidence>
<sequence length="168" mass="19102">MSDSRFELATTADERTLLLTFLDWHRETLLRKCSGLTDEQLRLRAVPTSGLTLMGLMRHLAGVERWYFQVIVAGEEPAELFTATDDDDEDFNDIGSATGEATVALWREQVEHSRRVVAEHPLDAVGFNPSRRKRQSLRWVLNHMIDEYARHNGHADLLREAIDGATGE</sequence>